<dbReference type="PATRIC" id="fig|54915.3.peg.5903"/>
<dbReference type="Pfam" id="PF02518">
    <property type="entry name" value="HATPase_c"/>
    <property type="match status" value="1"/>
</dbReference>
<feature type="transmembrane region" description="Helical" evidence="11">
    <location>
        <begin position="111"/>
        <end position="131"/>
    </location>
</feature>
<feature type="domain" description="Signal transduction histidine kinase subgroup 3 dimerisation and phosphoacceptor" evidence="13">
    <location>
        <begin position="319"/>
        <end position="383"/>
    </location>
</feature>
<comment type="catalytic activity">
    <reaction evidence="1">
        <text>ATP + protein L-histidine = ADP + protein N-phospho-L-histidine.</text>
        <dbReference type="EC" id="2.7.13.3"/>
    </reaction>
</comment>
<keyword evidence="10 11" id="KW-0472">Membrane</keyword>
<evidence type="ECO:0000256" key="4">
    <source>
        <dbReference type="ARBA" id="ARBA00022475"/>
    </source>
</evidence>
<dbReference type="PANTHER" id="PTHR24421:SF37">
    <property type="entry name" value="SENSOR HISTIDINE KINASE NARS"/>
    <property type="match status" value="1"/>
</dbReference>
<feature type="transmembrane region" description="Helical" evidence="11">
    <location>
        <begin position="143"/>
        <end position="163"/>
    </location>
</feature>
<dbReference type="EC" id="2.7.13.3" evidence="3"/>
<evidence type="ECO:0000256" key="2">
    <source>
        <dbReference type="ARBA" id="ARBA00004651"/>
    </source>
</evidence>
<evidence type="ECO:0000256" key="6">
    <source>
        <dbReference type="ARBA" id="ARBA00022692"/>
    </source>
</evidence>
<evidence type="ECO:0000256" key="10">
    <source>
        <dbReference type="ARBA" id="ARBA00023136"/>
    </source>
</evidence>
<evidence type="ECO:0000256" key="8">
    <source>
        <dbReference type="ARBA" id="ARBA00022989"/>
    </source>
</evidence>
<feature type="transmembrane region" description="Helical" evidence="11">
    <location>
        <begin position="12"/>
        <end position="32"/>
    </location>
</feature>
<dbReference type="STRING" id="54915.ADS79_31035"/>
<dbReference type="Gene3D" id="3.30.565.10">
    <property type="entry name" value="Histidine kinase-like ATPase, C-terminal domain"/>
    <property type="match status" value="1"/>
</dbReference>
<dbReference type="InterPro" id="IPR011712">
    <property type="entry name" value="Sig_transdc_His_kin_sub3_dim/P"/>
</dbReference>
<evidence type="ECO:0000256" key="1">
    <source>
        <dbReference type="ARBA" id="ARBA00000085"/>
    </source>
</evidence>
<evidence type="ECO:0000313" key="15">
    <source>
        <dbReference type="Proteomes" id="UP000036834"/>
    </source>
</evidence>
<dbReference type="SUPFAM" id="SSF55874">
    <property type="entry name" value="ATPase domain of HSP90 chaperone/DNA topoisomerase II/histidine kinase"/>
    <property type="match status" value="1"/>
</dbReference>
<dbReference type="InterPro" id="IPR050482">
    <property type="entry name" value="Sensor_HK_TwoCompSys"/>
</dbReference>
<keyword evidence="6 11" id="KW-0812">Transmembrane</keyword>
<name>A0A0K9YJN8_9BACL</name>
<dbReference type="EMBL" id="LGIQ01000016">
    <property type="protein sequence ID" value="KNB68958.1"/>
    <property type="molecule type" value="Genomic_DNA"/>
</dbReference>
<evidence type="ECO:0000256" key="3">
    <source>
        <dbReference type="ARBA" id="ARBA00012438"/>
    </source>
</evidence>
<dbReference type="GO" id="GO:0000155">
    <property type="term" value="F:phosphorelay sensor kinase activity"/>
    <property type="evidence" value="ECO:0007669"/>
    <property type="project" value="InterPro"/>
</dbReference>
<dbReference type="Proteomes" id="UP000036834">
    <property type="component" value="Unassembled WGS sequence"/>
</dbReference>
<evidence type="ECO:0000259" key="12">
    <source>
        <dbReference type="Pfam" id="PF02518"/>
    </source>
</evidence>
<protein>
    <recommendedName>
        <fullName evidence="3">histidine kinase</fullName>
        <ecNumber evidence="3">2.7.13.3</ecNumber>
    </recommendedName>
</protein>
<dbReference type="Gene3D" id="1.20.5.1930">
    <property type="match status" value="1"/>
</dbReference>
<keyword evidence="9" id="KW-0902">Two-component regulatory system</keyword>
<keyword evidence="7" id="KW-0418">Kinase</keyword>
<dbReference type="GO" id="GO:0046983">
    <property type="term" value="F:protein dimerization activity"/>
    <property type="evidence" value="ECO:0007669"/>
    <property type="project" value="InterPro"/>
</dbReference>
<dbReference type="Pfam" id="PF07730">
    <property type="entry name" value="HisKA_3"/>
    <property type="match status" value="1"/>
</dbReference>
<keyword evidence="8 11" id="KW-1133">Transmembrane helix</keyword>
<gene>
    <name evidence="14" type="ORF">ADS79_31035</name>
</gene>
<feature type="transmembrane region" description="Helical" evidence="11">
    <location>
        <begin position="66"/>
        <end position="85"/>
    </location>
</feature>
<dbReference type="AlphaFoldDB" id="A0A0K9YJN8"/>
<organism evidence="14 15">
    <name type="scientific">Brevibacillus reuszeri</name>
    <dbReference type="NCBI Taxonomy" id="54915"/>
    <lineage>
        <taxon>Bacteria</taxon>
        <taxon>Bacillati</taxon>
        <taxon>Bacillota</taxon>
        <taxon>Bacilli</taxon>
        <taxon>Bacillales</taxon>
        <taxon>Paenibacillaceae</taxon>
        <taxon>Brevibacillus</taxon>
    </lineage>
</organism>
<proteinExistence type="predicted"/>
<comment type="caution">
    <text evidence="14">The sequence shown here is derived from an EMBL/GenBank/DDBJ whole genome shotgun (WGS) entry which is preliminary data.</text>
</comment>
<evidence type="ECO:0000256" key="5">
    <source>
        <dbReference type="ARBA" id="ARBA00022679"/>
    </source>
</evidence>
<comment type="subcellular location">
    <subcellularLocation>
        <location evidence="2">Cell membrane</location>
        <topology evidence="2">Multi-pass membrane protein</topology>
    </subcellularLocation>
</comment>
<evidence type="ECO:0000256" key="11">
    <source>
        <dbReference type="SAM" id="Phobius"/>
    </source>
</evidence>
<dbReference type="GO" id="GO:0005886">
    <property type="term" value="C:plasma membrane"/>
    <property type="evidence" value="ECO:0007669"/>
    <property type="project" value="UniProtKB-SubCell"/>
</dbReference>
<feature type="domain" description="Histidine kinase/HSP90-like ATPase" evidence="12">
    <location>
        <begin position="424"/>
        <end position="515"/>
    </location>
</feature>
<dbReference type="InterPro" id="IPR036890">
    <property type="entry name" value="HATPase_C_sf"/>
</dbReference>
<keyword evidence="4" id="KW-1003">Cell membrane</keyword>
<sequence length="522" mass="60725">MEQSSMIRLLKEIRLVMYFFQWVLLLAFFFFYLDEPTWNYGLLMIFVIVCSLYIVILCYAIPERSWFLLGLVDMAIALFFIVQTGKWSSPFMLYVYTTMLWLMIVLRIEQVLFILGSFFLAASLLPEYHSFGMILPPTKLDQLRLLLDITIWISVIFVSLTLLRMMKLLYAKCFHLYLFMRKVASVPELNLCAYTEQMIRRVYRCEQAYLCLYQENDVDGDWKREYFLNTLLDAGAQEWKRLSIRQFVDYAGQEDTYACMPLRLDGETWGWLIFSLSSKNDLNRVDRLLLKGVAAIVCQQRKQSRARYELAQSLHKEMRKKLAQDMHDGLAQQLFFLSAQLFQLKRSMPAEVTKQLTERLELIEEHVKWCHQEVRQTITHLREFRESEQIAEAIEQLLERMGAGSNLQIRFSAKGHAIDEDLQVQDAIYRLVEEAAANVVKHAQAQSLSVSMEASSLQVKVRIKDDGIGFLPEEASGEKTFGVIGMKERIMQVGGTFQIRSQPDAGTEVLAIIPRRGVERYG</sequence>
<dbReference type="InterPro" id="IPR003594">
    <property type="entry name" value="HATPase_dom"/>
</dbReference>
<evidence type="ECO:0000256" key="7">
    <source>
        <dbReference type="ARBA" id="ARBA00022777"/>
    </source>
</evidence>
<dbReference type="PANTHER" id="PTHR24421">
    <property type="entry name" value="NITRATE/NITRITE SENSOR PROTEIN NARX-RELATED"/>
    <property type="match status" value="1"/>
</dbReference>
<dbReference type="CDD" id="cd16917">
    <property type="entry name" value="HATPase_UhpB-NarQ-NarX-like"/>
    <property type="match status" value="1"/>
</dbReference>
<accession>A0A0K9YJN8</accession>
<dbReference type="OrthoDB" id="9781904at2"/>
<evidence type="ECO:0000256" key="9">
    <source>
        <dbReference type="ARBA" id="ARBA00023012"/>
    </source>
</evidence>
<reference evidence="15" key="1">
    <citation type="submission" date="2015-07" db="EMBL/GenBank/DDBJ databases">
        <title>Genome sequencing project for genomic taxonomy and phylogenomics of Bacillus-like bacteria.</title>
        <authorList>
            <person name="Liu B."/>
            <person name="Wang J."/>
            <person name="Zhu Y."/>
            <person name="Liu G."/>
            <person name="Chen Q."/>
            <person name="Chen Z."/>
            <person name="Lan J."/>
            <person name="Che J."/>
            <person name="Ge C."/>
            <person name="Shi H."/>
            <person name="Pan Z."/>
            <person name="Liu X."/>
        </authorList>
    </citation>
    <scope>NUCLEOTIDE SEQUENCE [LARGE SCALE GENOMIC DNA]</scope>
    <source>
        <strain evidence="15">DSM 9887</strain>
    </source>
</reference>
<evidence type="ECO:0000259" key="13">
    <source>
        <dbReference type="Pfam" id="PF07730"/>
    </source>
</evidence>
<evidence type="ECO:0000313" key="14">
    <source>
        <dbReference type="EMBL" id="KNB68958.1"/>
    </source>
</evidence>
<feature type="transmembrane region" description="Helical" evidence="11">
    <location>
        <begin position="38"/>
        <end position="59"/>
    </location>
</feature>
<dbReference type="SUPFAM" id="SSF55781">
    <property type="entry name" value="GAF domain-like"/>
    <property type="match status" value="1"/>
</dbReference>
<keyword evidence="5" id="KW-0808">Transferase</keyword>